<dbReference type="InterPro" id="IPR011044">
    <property type="entry name" value="Quino_amine_DH_bsu"/>
</dbReference>
<proteinExistence type="predicted"/>
<feature type="region of interest" description="Disordered" evidence="1">
    <location>
        <begin position="91"/>
        <end position="145"/>
    </location>
</feature>
<accession>A0ABD5NSJ1</accession>
<dbReference type="RefSeq" id="WP_256533077.1">
    <property type="nucleotide sequence ID" value="NZ_CP101824.1"/>
</dbReference>
<evidence type="ECO:0000313" key="3">
    <source>
        <dbReference type="Proteomes" id="UP001595846"/>
    </source>
</evidence>
<dbReference type="GeneID" id="73902189"/>
<gene>
    <name evidence="2" type="ORF">ACFOUR_14470</name>
</gene>
<organism evidence="2 3">
    <name type="scientific">Halovivax cerinus</name>
    <dbReference type="NCBI Taxonomy" id="1487865"/>
    <lineage>
        <taxon>Archaea</taxon>
        <taxon>Methanobacteriati</taxon>
        <taxon>Methanobacteriota</taxon>
        <taxon>Stenosarchaea group</taxon>
        <taxon>Halobacteria</taxon>
        <taxon>Halobacteriales</taxon>
        <taxon>Natrialbaceae</taxon>
        <taxon>Halovivax</taxon>
    </lineage>
</organism>
<dbReference type="Proteomes" id="UP001595846">
    <property type="component" value="Unassembled WGS sequence"/>
</dbReference>
<feature type="compositionally biased region" description="Basic and acidic residues" evidence="1">
    <location>
        <begin position="118"/>
        <end position="129"/>
    </location>
</feature>
<evidence type="ECO:0000256" key="1">
    <source>
        <dbReference type="SAM" id="MobiDB-lite"/>
    </source>
</evidence>
<reference evidence="2 3" key="1">
    <citation type="journal article" date="2019" name="Int. J. Syst. Evol. Microbiol.">
        <title>The Global Catalogue of Microorganisms (GCM) 10K type strain sequencing project: providing services to taxonomists for standard genome sequencing and annotation.</title>
        <authorList>
            <consortium name="The Broad Institute Genomics Platform"/>
            <consortium name="The Broad Institute Genome Sequencing Center for Infectious Disease"/>
            <person name="Wu L."/>
            <person name="Ma J."/>
        </authorList>
    </citation>
    <scope>NUCLEOTIDE SEQUENCE [LARGE SCALE GENOMIC DNA]</scope>
    <source>
        <strain evidence="2 3">IBRC-M 10256</strain>
    </source>
</reference>
<dbReference type="Pfam" id="PF09826">
    <property type="entry name" value="Beta_propel"/>
    <property type="match status" value="1"/>
</dbReference>
<dbReference type="EMBL" id="JBHSAQ010000013">
    <property type="protein sequence ID" value="MFC3959564.1"/>
    <property type="molecule type" value="Genomic_DNA"/>
</dbReference>
<keyword evidence="3" id="KW-1185">Reference proteome</keyword>
<dbReference type="InterPro" id="IPR014441">
    <property type="entry name" value="UCP006425_b-propeller"/>
</dbReference>
<evidence type="ECO:0000313" key="2">
    <source>
        <dbReference type="EMBL" id="MFC3959564.1"/>
    </source>
</evidence>
<dbReference type="AlphaFoldDB" id="A0ABD5NSJ1"/>
<feature type="compositionally biased region" description="Gly residues" evidence="1">
    <location>
        <begin position="99"/>
        <end position="113"/>
    </location>
</feature>
<comment type="caution">
    <text evidence="2">The sequence shown here is derived from an EMBL/GenBank/DDBJ whole genome shotgun (WGS) entry which is preliminary data.</text>
</comment>
<feature type="region of interest" description="Disordered" evidence="1">
    <location>
        <begin position="29"/>
        <end position="52"/>
    </location>
</feature>
<dbReference type="SUPFAM" id="SSF50969">
    <property type="entry name" value="YVTN repeat-like/Quinoprotein amine dehydrogenase"/>
    <property type="match status" value="1"/>
</dbReference>
<feature type="compositionally biased region" description="Polar residues" evidence="1">
    <location>
        <begin position="33"/>
        <end position="44"/>
    </location>
</feature>
<sequence>MVQQRPTFVVAVVALVVGAAVGGAVSVALSESPDPTTARGSTADWTGDGTPSLEQFDSADEFESYFAAADRRGGGWMPQTVSLDGAAVEMEESAAPAGDDGGGDSAGGNGDAGYTGTDADRSGSADARDVSGTNVQEAGIDEPDVLKTDGKSAYYAGHRFQRTGGETTIFDLADPAKPDPVATIPASGELLLVAEHDTLVVFGGDRIWGYDVSDPANPDQVWNEPLEADLETARLVDGDLLLILADRPDVGEPCSIAGYGDDAIACTEVYRPGVRTNADAVYTAARVDPATGSLESETSVVGSSYDSATYVSENAVYLTYTRSVSEYEVRSGYLLGPGAADLGFDAGTIDRLERLDAMNISDRAKAVELREIVESWVASLDEDARRDAYETMETGMAEYATSNQRELTKTGIARISLSGDLAVTDSGEVPGTPLNQWSLDEHEGHLRIATTIPGLHGADSVNDVYVLDDALEVTGSVEGLGETERIYAVRFTGDEGYVVTFRQIDPFYTLDLSDPHEPAMEGELKIPGFSTYLHPLADDGDLVLGVGEQDGNVKLSTFDVSDRETPDELDAEILDDERFSEAVQNHRAFLHDADNGAFFVPAGESSYVYSYADGDLTREAEIDIGGQGVRSMYIEDYLYVVGEDELVVLDRGSWTVENRVDL</sequence>
<name>A0ABD5NSJ1_9EURY</name>
<dbReference type="PIRSF" id="PIRSF006425">
    <property type="entry name" value="UCP006425_WD40"/>
    <property type="match status" value="1"/>
</dbReference>
<protein>
    <submittedName>
        <fullName evidence="2">Beta-propeller domain-containing protein</fullName>
    </submittedName>
</protein>
<dbReference type="InterPro" id="IPR019198">
    <property type="entry name" value="Beta_propeller_containing"/>
</dbReference>